<gene>
    <name evidence="1" type="ORF">SAMN04488563_2214</name>
</gene>
<organism evidence="1 2">
    <name type="scientific">Jiangella alkaliphila</name>
    <dbReference type="NCBI Taxonomy" id="419479"/>
    <lineage>
        <taxon>Bacteria</taxon>
        <taxon>Bacillati</taxon>
        <taxon>Actinomycetota</taxon>
        <taxon>Actinomycetes</taxon>
        <taxon>Jiangellales</taxon>
        <taxon>Jiangellaceae</taxon>
        <taxon>Jiangella</taxon>
    </lineage>
</organism>
<keyword evidence="2" id="KW-1185">Reference proteome</keyword>
<protein>
    <recommendedName>
        <fullName evidence="3">N-acetyltransferase domain-containing protein</fullName>
    </recommendedName>
</protein>
<name>A0A1H2J2D6_9ACTN</name>
<evidence type="ECO:0008006" key="3">
    <source>
        <dbReference type="Google" id="ProtNLM"/>
    </source>
</evidence>
<reference evidence="2" key="1">
    <citation type="submission" date="2016-10" db="EMBL/GenBank/DDBJ databases">
        <authorList>
            <person name="Varghese N."/>
            <person name="Submissions S."/>
        </authorList>
    </citation>
    <scope>NUCLEOTIDE SEQUENCE [LARGE SCALE GENOMIC DNA]</scope>
    <source>
        <strain evidence="2">DSM 45079</strain>
    </source>
</reference>
<evidence type="ECO:0000313" key="2">
    <source>
        <dbReference type="Proteomes" id="UP000182977"/>
    </source>
</evidence>
<proteinExistence type="predicted"/>
<evidence type="ECO:0000313" key="1">
    <source>
        <dbReference type="EMBL" id="SDU50315.1"/>
    </source>
</evidence>
<dbReference type="STRING" id="419479.SAMN04488563_2214"/>
<dbReference type="EMBL" id="LT629791">
    <property type="protein sequence ID" value="SDU50315.1"/>
    <property type="molecule type" value="Genomic_DNA"/>
</dbReference>
<dbReference type="SUPFAM" id="SSF55729">
    <property type="entry name" value="Acyl-CoA N-acyltransferases (Nat)"/>
    <property type="match status" value="1"/>
</dbReference>
<dbReference type="AlphaFoldDB" id="A0A1H2J2D6"/>
<dbReference type="RefSeq" id="WP_046769377.1">
    <property type="nucleotide sequence ID" value="NZ_KQ061232.1"/>
</dbReference>
<sequence>MAAPSVTVRPISAADATAVSRFLHQHLNQRVPAAAWSRLVTPPWKSDAPNHGFELLSDDGALVGVYAAVYSEREIGGERVAFCNLAAFCVLEEFRSHSLRLVRALLGQRGYVFTDLSPSGNVIALNERLGFHRLDTATKLVANLPRPPRRGAQVTTDPAALDRVLTGRDAEVYRDHRDAPAAQHLLVERNGAHGYLMFRRDRRKRLPLFATPLYAGGDPGGLEAAWPAVGAHLLRHGLPLTLAERRVLGFTPGGPGRELGSPRPKMFRSKDVGPESIDHLYSELTLVRW</sequence>
<dbReference type="Proteomes" id="UP000182977">
    <property type="component" value="Chromosome I"/>
</dbReference>
<accession>A0A1H2J2D6</accession>
<dbReference type="InterPro" id="IPR016181">
    <property type="entry name" value="Acyl_CoA_acyltransferase"/>
</dbReference>
<dbReference type="Gene3D" id="3.40.630.30">
    <property type="match status" value="1"/>
</dbReference>